<dbReference type="InterPro" id="IPR025554">
    <property type="entry name" value="DUF4140"/>
</dbReference>
<dbReference type="InterPro" id="IPR037291">
    <property type="entry name" value="DUF4139"/>
</dbReference>
<evidence type="ECO:0008006" key="5">
    <source>
        <dbReference type="Google" id="ProtNLM"/>
    </source>
</evidence>
<dbReference type="Proteomes" id="UP001156694">
    <property type="component" value="Unassembled WGS sequence"/>
</dbReference>
<protein>
    <recommendedName>
        <fullName evidence="5">Mucoidy inhibitor MuiA family protein</fullName>
    </recommendedName>
</protein>
<feature type="domain" description="DUF4140" evidence="2">
    <location>
        <begin position="30"/>
        <end position="136"/>
    </location>
</feature>
<keyword evidence="4" id="KW-1185">Reference proteome</keyword>
<dbReference type="PANTHER" id="PTHR31005:SF8">
    <property type="entry name" value="DUF4139 DOMAIN-CONTAINING PROTEIN"/>
    <property type="match status" value="1"/>
</dbReference>
<gene>
    <name evidence="3" type="ORF">GCM10007939_17140</name>
</gene>
<dbReference type="EMBL" id="BSNN01000004">
    <property type="protein sequence ID" value="GLQ35431.1"/>
    <property type="molecule type" value="Genomic_DNA"/>
</dbReference>
<dbReference type="RefSeq" id="WP_284377856.1">
    <property type="nucleotide sequence ID" value="NZ_BSNN01000004.1"/>
</dbReference>
<reference evidence="4" key="1">
    <citation type="journal article" date="2019" name="Int. J. Syst. Evol. Microbiol.">
        <title>The Global Catalogue of Microorganisms (GCM) 10K type strain sequencing project: providing services to taxonomists for standard genome sequencing and annotation.</title>
        <authorList>
            <consortium name="The Broad Institute Genomics Platform"/>
            <consortium name="The Broad Institute Genome Sequencing Center for Infectious Disease"/>
            <person name="Wu L."/>
            <person name="Ma J."/>
        </authorList>
    </citation>
    <scope>NUCLEOTIDE SEQUENCE [LARGE SCALE GENOMIC DNA]</scope>
    <source>
        <strain evidence="4">NBRC 110140</strain>
    </source>
</reference>
<feature type="domain" description="DUF4139" evidence="1">
    <location>
        <begin position="235"/>
        <end position="548"/>
    </location>
</feature>
<comment type="caution">
    <text evidence="3">The sequence shown here is derived from an EMBL/GenBank/DDBJ whole genome shotgun (WGS) entry which is preliminary data.</text>
</comment>
<evidence type="ECO:0000259" key="2">
    <source>
        <dbReference type="Pfam" id="PF13600"/>
    </source>
</evidence>
<dbReference type="Pfam" id="PF13600">
    <property type="entry name" value="DUF4140"/>
    <property type="match status" value="1"/>
</dbReference>
<dbReference type="Pfam" id="PF13598">
    <property type="entry name" value="DUF4139"/>
    <property type="match status" value="1"/>
</dbReference>
<dbReference type="NCBIfam" id="TIGR02231">
    <property type="entry name" value="mucoidy inhibitor MuiA family protein"/>
    <property type="match status" value="1"/>
</dbReference>
<organism evidence="3 4">
    <name type="scientific">Amylibacter marinus</name>
    <dbReference type="NCBI Taxonomy" id="1475483"/>
    <lineage>
        <taxon>Bacteria</taxon>
        <taxon>Pseudomonadati</taxon>
        <taxon>Pseudomonadota</taxon>
        <taxon>Alphaproteobacteria</taxon>
        <taxon>Rhodobacterales</taxon>
        <taxon>Paracoccaceae</taxon>
        <taxon>Amylibacter</taxon>
    </lineage>
</organism>
<dbReference type="PANTHER" id="PTHR31005">
    <property type="entry name" value="DUF4139 DOMAIN-CONTAINING PROTEIN"/>
    <property type="match status" value="1"/>
</dbReference>
<evidence type="ECO:0000259" key="1">
    <source>
        <dbReference type="Pfam" id="PF13598"/>
    </source>
</evidence>
<name>A0ABQ5VVH3_9RHOB</name>
<sequence length="554" mass="60804">MRLFYTAIFAVLAGTAGADQFQIRSDVRHVTFMAQGGIITRTAALNLPAGQHKITVLGLPANLEPTGFSLKLENAPDAQITATQFIQTRKQPIPREFSEQERQMQAHLDLAVKNLQAHQALMSQSKAIASAAQLQLKFLGSVADGSSSALSLESVSGPEVLSELTQNIGQEVARAIKAETEGRHQLALLTRQENELRAEVEQAQEALNAVTPTERDELQVVLDVQAGAPINGRVSIEYISDQVFWNPYYRVNVAQTQDQGDITIQRSALIVQQTYEDWGDVNVTLSTANLNERMQMYMPRPQTPRIFNPDDRRNLYSKSSGSVNADFNSIAEPMMEELSSAPANSGAQLLGQTVVFNVPSSISLKSGGDAVLVPLDEIQTQKQLYARSSANEKGQSFLMVDMENTTAGRIIRGNAAVFRDGAFVGDITMPDSVAGDEYSLALGVLDGLIVQQEVIEREDGDKGILSSQQTAKYAYRTEVKSLLSYDIALHLYDTIPQSTQEDLVISDYAKPAITVRDADRTKGLMIWELDVPAQSVQSVDFGYQMRWPSGMQLE</sequence>
<accession>A0ABQ5VVH3</accession>
<evidence type="ECO:0000313" key="3">
    <source>
        <dbReference type="EMBL" id="GLQ35431.1"/>
    </source>
</evidence>
<dbReference type="InterPro" id="IPR011935">
    <property type="entry name" value="CHP02231"/>
</dbReference>
<proteinExistence type="predicted"/>
<evidence type="ECO:0000313" key="4">
    <source>
        <dbReference type="Proteomes" id="UP001156694"/>
    </source>
</evidence>